<dbReference type="GO" id="GO:0042802">
    <property type="term" value="F:identical protein binding"/>
    <property type="evidence" value="ECO:0007669"/>
    <property type="project" value="EnsemblPlants"/>
</dbReference>
<keyword evidence="11" id="KW-1185">Reference proteome</keyword>
<dbReference type="PROSITE" id="PS51745">
    <property type="entry name" value="PB1"/>
    <property type="match status" value="1"/>
</dbReference>
<evidence type="ECO:0000256" key="5">
    <source>
        <dbReference type="ARBA" id="ARBA00023163"/>
    </source>
</evidence>
<dbReference type="STRING" id="72664.V4KLN0"/>
<dbReference type="OrthoDB" id="615826at2759"/>
<feature type="domain" description="PB1" evidence="9">
    <location>
        <begin position="11"/>
        <end position="92"/>
    </location>
</feature>
<comment type="similarity">
    <text evidence="2 8">Belongs to the Aux/IAA family.</text>
</comment>
<dbReference type="InterPro" id="IPR003311">
    <property type="entry name" value="AUX_IAA"/>
</dbReference>
<dbReference type="OMA" id="SYIIIYD"/>
<protein>
    <recommendedName>
        <fullName evidence="8">Auxin-responsive protein</fullName>
    </recommendedName>
</protein>
<proteinExistence type="inferred from homology"/>
<comment type="function">
    <text evidence="8">Aux/IAA proteins are short-lived transcriptional factors that function as repressors of early auxin response genes at low auxin concentrations.</text>
</comment>
<dbReference type="Proteomes" id="UP000030689">
    <property type="component" value="Unassembled WGS sequence"/>
</dbReference>
<dbReference type="InterPro" id="IPR033389">
    <property type="entry name" value="AUX/IAA_dom"/>
</dbReference>
<evidence type="ECO:0000256" key="2">
    <source>
        <dbReference type="ARBA" id="ARBA00006728"/>
    </source>
</evidence>
<dbReference type="Pfam" id="PF02309">
    <property type="entry name" value="AUX_IAA"/>
    <property type="match status" value="2"/>
</dbReference>
<dbReference type="SUPFAM" id="SSF54277">
    <property type="entry name" value="CAD &amp; PB1 domains"/>
    <property type="match status" value="1"/>
</dbReference>
<evidence type="ECO:0000259" key="9">
    <source>
        <dbReference type="PROSITE" id="PS51745"/>
    </source>
</evidence>
<evidence type="ECO:0000256" key="8">
    <source>
        <dbReference type="RuleBase" id="RU004549"/>
    </source>
</evidence>
<evidence type="ECO:0000256" key="7">
    <source>
        <dbReference type="ARBA" id="ARBA00023294"/>
    </source>
</evidence>
<gene>
    <name evidence="10" type="ORF">EUTSA_v10005725mg</name>
</gene>
<dbReference type="Gramene" id="ESQ32124">
    <property type="protein sequence ID" value="ESQ32124"/>
    <property type="gene ID" value="EUTSA_v10005725mg"/>
</dbReference>
<dbReference type="PANTHER" id="PTHR31734">
    <property type="entry name" value="AUXIN-RESPONSIVE PROTEIN IAA17"/>
    <property type="match status" value="1"/>
</dbReference>
<keyword evidence="4 8" id="KW-0805">Transcription regulation</keyword>
<dbReference type="GO" id="GO:0000976">
    <property type="term" value="F:transcription cis-regulatory region binding"/>
    <property type="evidence" value="ECO:0007669"/>
    <property type="project" value="EnsemblPlants"/>
</dbReference>
<keyword evidence="3 8" id="KW-0678">Repressor</keyword>
<dbReference type="PANTHER" id="PTHR31734:SF134">
    <property type="entry name" value="AUXIN-RESPONSIVE PROTEIN IAA28"/>
    <property type="match status" value="1"/>
</dbReference>
<evidence type="ECO:0000256" key="4">
    <source>
        <dbReference type="ARBA" id="ARBA00023015"/>
    </source>
</evidence>
<keyword evidence="7 8" id="KW-0927">Auxin signaling pathway</keyword>
<evidence type="ECO:0000313" key="10">
    <source>
        <dbReference type="EMBL" id="ESQ32124.1"/>
    </source>
</evidence>
<keyword evidence="5 8" id="KW-0804">Transcription</keyword>
<sequence>MKKRECDEERELYVKINMEGVLIGRKVNLSAFNNYQQLSHAVDQLFSKKDSSDLNRQYTLVYEDTEGDKVLVGDVPWEMFVSTVKRLHVLKTFHISSLSPRKRGQE</sequence>
<dbReference type="EMBL" id="KI517748">
    <property type="protein sequence ID" value="ESQ32124.1"/>
    <property type="molecule type" value="Genomic_DNA"/>
</dbReference>
<evidence type="ECO:0000256" key="1">
    <source>
        <dbReference type="ARBA" id="ARBA00004123"/>
    </source>
</evidence>
<comment type="subunit">
    <text evidence="8">Homodimers and heterodimers.</text>
</comment>
<dbReference type="AlphaFoldDB" id="V4KLN0"/>
<dbReference type="GO" id="GO:0010102">
    <property type="term" value="P:lateral root morphogenesis"/>
    <property type="evidence" value="ECO:0007669"/>
    <property type="project" value="EnsemblPlants"/>
</dbReference>
<comment type="subcellular location">
    <subcellularLocation>
        <location evidence="1 8">Nucleus</location>
    </subcellularLocation>
</comment>
<accession>V4KLN0</accession>
<dbReference type="GO" id="GO:0009734">
    <property type="term" value="P:auxin-activated signaling pathway"/>
    <property type="evidence" value="ECO:0007669"/>
    <property type="project" value="UniProtKB-UniRule"/>
</dbReference>
<dbReference type="GO" id="GO:0006355">
    <property type="term" value="P:regulation of DNA-templated transcription"/>
    <property type="evidence" value="ECO:0007669"/>
    <property type="project" value="InterPro"/>
</dbReference>
<dbReference type="Gene3D" id="3.10.20.90">
    <property type="entry name" value="Phosphatidylinositol 3-kinase Catalytic Subunit, Chain A, domain 1"/>
    <property type="match status" value="1"/>
</dbReference>
<dbReference type="GO" id="GO:0005634">
    <property type="term" value="C:nucleus"/>
    <property type="evidence" value="ECO:0007669"/>
    <property type="project" value="UniProtKB-SubCell"/>
</dbReference>
<evidence type="ECO:0000313" key="11">
    <source>
        <dbReference type="Proteomes" id="UP000030689"/>
    </source>
</evidence>
<dbReference type="InterPro" id="IPR053793">
    <property type="entry name" value="PB1-like"/>
</dbReference>
<reference evidence="10 11" key="1">
    <citation type="journal article" date="2013" name="Front. Plant Sci.">
        <title>The Reference Genome of the Halophytic Plant Eutrema salsugineum.</title>
        <authorList>
            <person name="Yang R."/>
            <person name="Jarvis D.E."/>
            <person name="Chen H."/>
            <person name="Beilstein M.A."/>
            <person name="Grimwood J."/>
            <person name="Jenkins J."/>
            <person name="Shu S."/>
            <person name="Prochnik S."/>
            <person name="Xin M."/>
            <person name="Ma C."/>
            <person name="Schmutz J."/>
            <person name="Wing R.A."/>
            <person name="Mitchell-Olds T."/>
            <person name="Schumaker K.S."/>
            <person name="Wang X."/>
        </authorList>
    </citation>
    <scope>NUCLEOTIDE SEQUENCE [LARGE SCALE GENOMIC DNA]</scope>
</reference>
<name>V4KLN0_EUTSA</name>
<dbReference type="KEGG" id="eus:EUTSA_v10005725mg"/>
<organism evidence="10 11">
    <name type="scientific">Eutrema salsugineum</name>
    <name type="common">Saltwater cress</name>
    <name type="synonym">Sisymbrium salsugineum</name>
    <dbReference type="NCBI Taxonomy" id="72664"/>
    <lineage>
        <taxon>Eukaryota</taxon>
        <taxon>Viridiplantae</taxon>
        <taxon>Streptophyta</taxon>
        <taxon>Embryophyta</taxon>
        <taxon>Tracheophyta</taxon>
        <taxon>Spermatophyta</taxon>
        <taxon>Magnoliopsida</taxon>
        <taxon>eudicotyledons</taxon>
        <taxon>Gunneridae</taxon>
        <taxon>Pentapetalae</taxon>
        <taxon>rosids</taxon>
        <taxon>malvids</taxon>
        <taxon>Brassicales</taxon>
        <taxon>Brassicaceae</taxon>
        <taxon>Eutremeae</taxon>
        <taxon>Eutrema</taxon>
    </lineage>
</organism>
<evidence type="ECO:0000256" key="6">
    <source>
        <dbReference type="ARBA" id="ARBA00023242"/>
    </source>
</evidence>
<evidence type="ECO:0000256" key="3">
    <source>
        <dbReference type="ARBA" id="ARBA00022491"/>
    </source>
</evidence>
<keyword evidence="6 8" id="KW-0539">Nucleus</keyword>